<dbReference type="InterPro" id="IPR016181">
    <property type="entry name" value="Acyl_CoA_acyltransferase"/>
</dbReference>
<feature type="domain" description="N-acetyltransferase" evidence="1">
    <location>
        <begin position="27"/>
        <end position="197"/>
    </location>
</feature>
<dbReference type="Gene3D" id="3.40.630.30">
    <property type="match status" value="1"/>
</dbReference>
<organism evidence="2 3">
    <name type="scientific">Candidatus Komeilibacteria bacterium RIFCSPLOWO2_01_FULL_52_15</name>
    <dbReference type="NCBI Taxonomy" id="1798551"/>
    <lineage>
        <taxon>Bacteria</taxon>
        <taxon>Candidatus Komeiliibacteriota</taxon>
    </lineage>
</organism>
<dbReference type="EMBL" id="MHKM01000044">
    <property type="protein sequence ID" value="OGY90572.1"/>
    <property type="molecule type" value="Genomic_DNA"/>
</dbReference>
<reference evidence="2 3" key="1">
    <citation type="journal article" date="2016" name="Nat. Commun.">
        <title>Thousands of microbial genomes shed light on interconnected biogeochemical processes in an aquifer system.</title>
        <authorList>
            <person name="Anantharaman K."/>
            <person name="Brown C.T."/>
            <person name="Hug L.A."/>
            <person name="Sharon I."/>
            <person name="Castelle C.J."/>
            <person name="Probst A.J."/>
            <person name="Thomas B.C."/>
            <person name="Singh A."/>
            <person name="Wilkins M.J."/>
            <person name="Karaoz U."/>
            <person name="Brodie E.L."/>
            <person name="Williams K.H."/>
            <person name="Hubbard S.S."/>
            <person name="Banfield J.F."/>
        </authorList>
    </citation>
    <scope>NUCLEOTIDE SEQUENCE [LARGE SCALE GENOMIC DNA]</scope>
</reference>
<dbReference type="AlphaFoldDB" id="A0A1G2BN57"/>
<evidence type="ECO:0000259" key="1">
    <source>
        <dbReference type="PROSITE" id="PS51186"/>
    </source>
</evidence>
<sequence length="209" mass="24354">MPRNPEQPEKSEASAFEARMAKFSDRQRIRELQEQNYVENLSEEEKREGGFIGIRFDDNELKKLIEDPGIVVVQDAGTVVGYLSFTTLDKAREIADLEPFFERVKDLRFEGKDFSEYRSLFLEQISIDKRYKGKGIPKLLYEKLKQDSKDRYDIAVSEISDLNQRSLHVARDKLGFKIIDTYDVPEREETGEGKTWHAVALDLRSPERE</sequence>
<evidence type="ECO:0000313" key="2">
    <source>
        <dbReference type="EMBL" id="OGY90572.1"/>
    </source>
</evidence>
<name>A0A1G2BN57_9BACT</name>
<proteinExistence type="predicted"/>
<accession>A0A1G2BN57</accession>
<dbReference type="Proteomes" id="UP000178248">
    <property type="component" value="Unassembled WGS sequence"/>
</dbReference>
<dbReference type="PROSITE" id="PS51186">
    <property type="entry name" value="GNAT"/>
    <property type="match status" value="1"/>
</dbReference>
<dbReference type="InterPro" id="IPR000182">
    <property type="entry name" value="GNAT_dom"/>
</dbReference>
<dbReference type="STRING" id="1798551.A3B30_00945"/>
<dbReference type="Pfam" id="PF00583">
    <property type="entry name" value="Acetyltransf_1"/>
    <property type="match status" value="1"/>
</dbReference>
<comment type="caution">
    <text evidence="2">The sequence shown here is derived from an EMBL/GenBank/DDBJ whole genome shotgun (WGS) entry which is preliminary data.</text>
</comment>
<dbReference type="SUPFAM" id="SSF55729">
    <property type="entry name" value="Acyl-CoA N-acyltransferases (Nat)"/>
    <property type="match status" value="1"/>
</dbReference>
<protein>
    <recommendedName>
        <fullName evidence="1">N-acetyltransferase domain-containing protein</fullName>
    </recommendedName>
</protein>
<dbReference type="GO" id="GO:0016747">
    <property type="term" value="F:acyltransferase activity, transferring groups other than amino-acyl groups"/>
    <property type="evidence" value="ECO:0007669"/>
    <property type="project" value="InterPro"/>
</dbReference>
<gene>
    <name evidence="2" type="ORF">A3B30_00945</name>
</gene>
<evidence type="ECO:0000313" key="3">
    <source>
        <dbReference type="Proteomes" id="UP000178248"/>
    </source>
</evidence>